<dbReference type="Gene3D" id="3.40.50.300">
    <property type="entry name" value="P-loop containing nucleotide triphosphate hydrolases"/>
    <property type="match status" value="1"/>
</dbReference>
<feature type="domain" description="Helicase ATP-binding" evidence="3">
    <location>
        <begin position="1"/>
        <end position="92"/>
    </location>
</feature>
<dbReference type="GO" id="GO:0009378">
    <property type="term" value="F:four-way junction helicase activity"/>
    <property type="evidence" value="ECO:0007669"/>
    <property type="project" value="TreeGrafter"/>
</dbReference>
<comment type="similarity">
    <text evidence="1">Belongs to the helicase family. RecQ subfamily.</text>
</comment>
<keyword evidence="5" id="KW-1185">Reference proteome</keyword>
<proteinExistence type="inferred from homology"/>
<dbReference type="PANTHER" id="PTHR13710:SF69">
    <property type="entry name" value="ATP-DEPENDENT DNA HELICASE Q-LIKE SIM"/>
    <property type="match status" value="1"/>
</dbReference>
<dbReference type="GO" id="GO:0005634">
    <property type="term" value="C:nucleus"/>
    <property type="evidence" value="ECO:0007669"/>
    <property type="project" value="TreeGrafter"/>
</dbReference>
<dbReference type="GO" id="GO:0005737">
    <property type="term" value="C:cytoplasm"/>
    <property type="evidence" value="ECO:0007669"/>
    <property type="project" value="TreeGrafter"/>
</dbReference>
<feature type="compositionally biased region" description="Low complexity" evidence="2">
    <location>
        <begin position="152"/>
        <end position="162"/>
    </location>
</feature>
<evidence type="ECO:0000256" key="1">
    <source>
        <dbReference type="ARBA" id="ARBA00005446"/>
    </source>
</evidence>
<evidence type="ECO:0000256" key="2">
    <source>
        <dbReference type="SAM" id="MobiDB-lite"/>
    </source>
</evidence>
<dbReference type="AlphaFoldDB" id="A0A5J5BTQ0"/>
<evidence type="ECO:0000259" key="3">
    <source>
        <dbReference type="PROSITE" id="PS51192"/>
    </source>
</evidence>
<name>A0A5J5BTQ0_9ASTE</name>
<dbReference type="EMBL" id="CM018033">
    <property type="protein sequence ID" value="KAA8545157.1"/>
    <property type="molecule type" value="Genomic_DNA"/>
</dbReference>
<dbReference type="GO" id="GO:0005694">
    <property type="term" value="C:chromosome"/>
    <property type="evidence" value="ECO:0007669"/>
    <property type="project" value="TreeGrafter"/>
</dbReference>
<dbReference type="PANTHER" id="PTHR13710">
    <property type="entry name" value="DNA HELICASE RECQ FAMILY MEMBER"/>
    <property type="match status" value="1"/>
</dbReference>
<organism evidence="4 5">
    <name type="scientific">Nyssa sinensis</name>
    <dbReference type="NCBI Taxonomy" id="561372"/>
    <lineage>
        <taxon>Eukaryota</taxon>
        <taxon>Viridiplantae</taxon>
        <taxon>Streptophyta</taxon>
        <taxon>Embryophyta</taxon>
        <taxon>Tracheophyta</taxon>
        <taxon>Spermatophyta</taxon>
        <taxon>Magnoliopsida</taxon>
        <taxon>eudicotyledons</taxon>
        <taxon>Gunneridae</taxon>
        <taxon>Pentapetalae</taxon>
        <taxon>asterids</taxon>
        <taxon>Cornales</taxon>
        <taxon>Nyssaceae</taxon>
        <taxon>Nyssa</taxon>
    </lineage>
</organism>
<evidence type="ECO:0000313" key="4">
    <source>
        <dbReference type="EMBL" id="KAA8545157.1"/>
    </source>
</evidence>
<accession>A0A5J5BTQ0</accession>
<gene>
    <name evidence="4" type="ORF">F0562_019954</name>
</gene>
<dbReference type="SUPFAM" id="SSF52540">
    <property type="entry name" value="P-loop containing nucleoside triphosphate hydrolases"/>
    <property type="match status" value="1"/>
</dbReference>
<dbReference type="InterPro" id="IPR014001">
    <property type="entry name" value="Helicase_ATP-bd"/>
</dbReference>
<feature type="region of interest" description="Disordered" evidence="2">
    <location>
        <begin position="145"/>
        <end position="204"/>
    </location>
</feature>
<dbReference type="OrthoDB" id="10261556at2759"/>
<evidence type="ECO:0000313" key="5">
    <source>
        <dbReference type="Proteomes" id="UP000325577"/>
    </source>
</evidence>
<dbReference type="Proteomes" id="UP000325577">
    <property type="component" value="Linkage Group LG10"/>
</dbReference>
<dbReference type="PROSITE" id="PS51192">
    <property type="entry name" value="HELICASE_ATP_BIND_1"/>
    <property type="match status" value="1"/>
</dbReference>
<sequence length="266" mass="29969">MRGMYGIIYVCPETILRLIKPLQSLAESRGVALFAIDEGHCVSKRLSVLRENFRADNLKFLKFDIPLMALTATATIRVREDILESLCMSKESRIVRTSFFRPNLRFSVKHSRTSSPSSYEKDFRELIDINTRKKKSVEKRDKMIAQDLDDASGNSSSTSNGSLFEADEMSQGDVDNIEDGASSENDDNVRSAKENGSTASKEKKMSVEYLEDECDLFQDVNDLDVPVVNSKDNHLPRTGMFKRNVKIAKFLCQFGVRAAAYNAKLP</sequence>
<dbReference type="GO" id="GO:0043138">
    <property type="term" value="F:3'-5' DNA helicase activity"/>
    <property type="evidence" value="ECO:0007669"/>
    <property type="project" value="TreeGrafter"/>
</dbReference>
<protein>
    <recommendedName>
        <fullName evidence="3">Helicase ATP-binding domain-containing protein</fullName>
    </recommendedName>
</protein>
<feature type="compositionally biased region" description="Acidic residues" evidence="2">
    <location>
        <begin position="165"/>
        <end position="178"/>
    </location>
</feature>
<reference evidence="4 5" key="1">
    <citation type="submission" date="2019-09" db="EMBL/GenBank/DDBJ databases">
        <title>A chromosome-level genome assembly of the Chinese tupelo Nyssa sinensis.</title>
        <authorList>
            <person name="Yang X."/>
            <person name="Kang M."/>
            <person name="Yang Y."/>
            <person name="Xiong H."/>
            <person name="Wang M."/>
            <person name="Zhang Z."/>
            <person name="Wang Z."/>
            <person name="Wu H."/>
            <person name="Ma T."/>
            <person name="Liu J."/>
            <person name="Xi Z."/>
        </authorList>
    </citation>
    <scope>NUCLEOTIDE SEQUENCE [LARGE SCALE GENOMIC DNA]</scope>
    <source>
        <strain evidence="4">J267</strain>
        <tissue evidence="4">Leaf</tissue>
    </source>
</reference>
<dbReference type="GO" id="GO:0000724">
    <property type="term" value="P:double-strand break repair via homologous recombination"/>
    <property type="evidence" value="ECO:0007669"/>
    <property type="project" value="TreeGrafter"/>
</dbReference>
<dbReference type="InterPro" id="IPR027417">
    <property type="entry name" value="P-loop_NTPase"/>
</dbReference>